<keyword evidence="1" id="KW-0732">Signal</keyword>
<dbReference type="Proteomes" id="UP001268683">
    <property type="component" value="Chromosome"/>
</dbReference>
<evidence type="ECO:0000313" key="2">
    <source>
        <dbReference type="EMBL" id="WND03388.1"/>
    </source>
</evidence>
<evidence type="ECO:0000313" key="3">
    <source>
        <dbReference type="Proteomes" id="UP001268683"/>
    </source>
</evidence>
<dbReference type="RefSeq" id="WP_310799241.1">
    <property type="nucleotide sequence ID" value="NZ_CP123872.1"/>
</dbReference>
<keyword evidence="3" id="KW-1185">Reference proteome</keyword>
<dbReference type="EMBL" id="CP123872">
    <property type="protein sequence ID" value="WND03388.1"/>
    <property type="molecule type" value="Genomic_DNA"/>
</dbReference>
<dbReference type="AlphaFoldDB" id="A0AA52EGT0"/>
<proteinExistence type="predicted"/>
<evidence type="ECO:0000256" key="1">
    <source>
        <dbReference type="SAM" id="SignalP"/>
    </source>
</evidence>
<feature type="chain" id="PRO_5041280397" evidence="1">
    <location>
        <begin position="22"/>
        <end position="338"/>
    </location>
</feature>
<dbReference type="InterPro" id="IPR007433">
    <property type="entry name" value="DUF481"/>
</dbReference>
<gene>
    <name evidence="2" type="ORF">QGN29_03265</name>
</gene>
<sequence length="338" mass="38142">MKKAVLFLCLVGCLMSGRTFASEIKLLNIGLVDESLPSGVEAILKTSHATGDKTQFQIIVSTLQKTFEDKAVYILLKANQIAPEWVNQQDVKVAKQTRDTLVRTAQAKKEEEDSRIFDAKLWNMQAELGAGNTTGDTSETSISAGLSMKRKFGTKWEHILDFDYDLNRSKNDATGETETKKKRFRAKHDLLWRPWDKMFLVNHLEFLSDAFSGYDHQILETLGIGYQIYDKSTFKARLDIGPGLRYNKLDSGVTDTEFLGRVSGNVFWKISDSLQFNDTISYSMAQNSNRFENKFNLTSKINSSLAARLGFDVKHDSVVPAGTANWDTIGRITLVYDF</sequence>
<name>A0AA52EGT0_9PROT</name>
<feature type="signal peptide" evidence="1">
    <location>
        <begin position="1"/>
        <end position="21"/>
    </location>
</feature>
<organism evidence="2 3">
    <name type="scientific">Temperatibacter marinus</name>
    <dbReference type="NCBI Taxonomy" id="1456591"/>
    <lineage>
        <taxon>Bacteria</taxon>
        <taxon>Pseudomonadati</taxon>
        <taxon>Pseudomonadota</taxon>
        <taxon>Alphaproteobacteria</taxon>
        <taxon>Kordiimonadales</taxon>
        <taxon>Temperatibacteraceae</taxon>
        <taxon>Temperatibacter</taxon>
    </lineage>
</organism>
<accession>A0AA52EGT0</accession>
<reference evidence="2" key="1">
    <citation type="submission" date="2023-04" db="EMBL/GenBank/DDBJ databases">
        <title>Complete genome sequence of Temperatibacter marinus.</title>
        <authorList>
            <person name="Rong J.-C."/>
            <person name="Yi M.-L."/>
            <person name="Zhao Q."/>
        </authorList>
    </citation>
    <scope>NUCLEOTIDE SEQUENCE</scope>
    <source>
        <strain evidence="2">NBRC 110045</strain>
    </source>
</reference>
<protein>
    <submittedName>
        <fullName evidence="2">DUF481 domain-containing protein</fullName>
    </submittedName>
</protein>
<dbReference type="KEGG" id="tmk:QGN29_03265"/>
<dbReference type="Pfam" id="PF04338">
    <property type="entry name" value="DUF481"/>
    <property type="match status" value="1"/>
</dbReference>